<keyword evidence="3" id="KW-1185">Reference proteome</keyword>
<gene>
    <name evidence="2" type="ORF">GPA24_06960</name>
</gene>
<dbReference type="RefSeq" id="WP_169201977.1">
    <property type="nucleotide sequence ID" value="NZ_CP059467.1"/>
</dbReference>
<comment type="caution">
    <text evidence="2">The sequence shown here is derived from an EMBL/GenBank/DDBJ whole genome shotgun (WGS) entry which is preliminary data.</text>
</comment>
<evidence type="ECO:0000313" key="3">
    <source>
        <dbReference type="Proteomes" id="UP000633943"/>
    </source>
</evidence>
<keyword evidence="2" id="KW-0808">Transferase</keyword>
<dbReference type="InterPro" id="IPR035985">
    <property type="entry name" value="Ubiquitin-activating_enz"/>
</dbReference>
<dbReference type="EMBL" id="WTVP01000013">
    <property type="protein sequence ID" value="NMG15287.1"/>
    <property type="molecule type" value="Genomic_DNA"/>
</dbReference>
<dbReference type="GO" id="GO:0016779">
    <property type="term" value="F:nucleotidyltransferase activity"/>
    <property type="evidence" value="ECO:0007669"/>
    <property type="project" value="UniProtKB-KW"/>
</dbReference>
<reference evidence="2 3" key="1">
    <citation type="submission" date="2019-12" db="EMBL/GenBank/DDBJ databases">
        <title>Comparative genomics gives insights into the taxonomy of the Azoarcus-Aromatoleum group and reveals separate origins of nif in the plant-associated Azoarcus and non-plant-associated Aromatoleum sub-groups.</title>
        <authorList>
            <person name="Lafos M."/>
            <person name="Maluk M."/>
            <person name="Batista M."/>
            <person name="Junghare M."/>
            <person name="Carmona M."/>
            <person name="Faoro H."/>
            <person name="Cruz L.M."/>
            <person name="Battistoni F."/>
            <person name="De Souza E."/>
            <person name="Pedrosa F."/>
            <person name="Chen W.-M."/>
            <person name="Poole P.S."/>
            <person name="Dixon R.A."/>
            <person name="James E.K."/>
        </authorList>
    </citation>
    <scope>NUCLEOTIDE SEQUENCE [LARGE SCALE GENOMIC DNA]</scope>
    <source>
        <strain evidence="2 3">PbN1</strain>
    </source>
</reference>
<accession>A0ABX1NUV5</accession>
<keyword evidence="2" id="KW-0548">Nucleotidyltransferase</keyword>
<dbReference type="Proteomes" id="UP000633943">
    <property type="component" value="Unassembled WGS sequence"/>
</dbReference>
<evidence type="ECO:0000313" key="2">
    <source>
        <dbReference type="EMBL" id="NMG15287.1"/>
    </source>
</evidence>
<protein>
    <submittedName>
        <fullName evidence="2">ThiF family adenylyltransferase</fullName>
    </submittedName>
</protein>
<proteinExistence type="predicted"/>
<sequence length="295" mass="32310">MGKEFDYESAFSRNIGWVTEAEQATLRRKRVAIAGMGGVGGVHLLTLARLGIGAFNIADFDTFDIVNFNRQAGALISSLGRPKVEVLAEMALDINPELDIRRFAQGVSADNLDEFLDGIDLYVDGLDFFSFAARRATFAACRRRGIPAVTAAPLGMGTAMLIFIPEGMSFEEYFCLEGCDEEEMAIRFLLGLSPGMLQRGYLADPSRVNLSERRGPSTIAACQLCAGVTATEALKILLGRGKVLVAPRGYQFDAYRNSFIKTWRPGGNRNPLQRLGLWLARKQLRRMKGSGVGRG</sequence>
<feature type="domain" description="THIF-type NAD/FAD binding fold" evidence="1">
    <location>
        <begin position="12"/>
        <end position="271"/>
    </location>
</feature>
<evidence type="ECO:0000259" key="1">
    <source>
        <dbReference type="Pfam" id="PF00899"/>
    </source>
</evidence>
<dbReference type="InterPro" id="IPR000594">
    <property type="entry name" value="ThiF_NAD_FAD-bd"/>
</dbReference>
<dbReference type="SUPFAM" id="SSF69572">
    <property type="entry name" value="Activating enzymes of the ubiquitin-like proteins"/>
    <property type="match status" value="1"/>
</dbReference>
<dbReference type="PANTHER" id="PTHR43267:SF1">
    <property type="entry name" value="TRNA THREONYLCARBAMOYLADENOSINE DEHYDRATASE"/>
    <property type="match status" value="1"/>
</dbReference>
<dbReference type="NCBIfam" id="NF006077">
    <property type="entry name" value="PRK08223.1"/>
    <property type="match status" value="1"/>
</dbReference>
<name>A0ABX1NUV5_9RHOO</name>
<dbReference type="InterPro" id="IPR045886">
    <property type="entry name" value="ThiF/MoeB/HesA"/>
</dbReference>
<dbReference type="Gene3D" id="3.40.50.720">
    <property type="entry name" value="NAD(P)-binding Rossmann-like Domain"/>
    <property type="match status" value="1"/>
</dbReference>
<dbReference type="CDD" id="cd01483">
    <property type="entry name" value="E1_enzyme_family"/>
    <property type="match status" value="1"/>
</dbReference>
<dbReference type="PANTHER" id="PTHR43267">
    <property type="entry name" value="TRNA THREONYLCARBAMOYLADENOSINE DEHYDRATASE"/>
    <property type="match status" value="1"/>
</dbReference>
<dbReference type="Pfam" id="PF00899">
    <property type="entry name" value="ThiF"/>
    <property type="match status" value="1"/>
</dbReference>
<organism evidence="2 3">
    <name type="scientific">Aromatoleum bremense</name>
    <dbReference type="NCBI Taxonomy" id="76115"/>
    <lineage>
        <taxon>Bacteria</taxon>
        <taxon>Pseudomonadati</taxon>
        <taxon>Pseudomonadota</taxon>
        <taxon>Betaproteobacteria</taxon>
        <taxon>Rhodocyclales</taxon>
        <taxon>Rhodocyclaceae</taxon>
        <taxon>Aromatoleum</taxon>
    </lineage>
</organism>